<gene>
    <name evidence="1" type="ORF">CEXT_711631</name>
</gene>
<sequence>MASFKDRLTSSQEFLGLSLGKGYSFQKIKILKGCKHQSHFTNHKCDFSGAVFKKWEGQKRKHVFCHPPTFLQTTAGVILVGKGLPILQCPVEKGRGQSLLGF</sequence>
<protein>
    <submittedName>
        <fullName evidence="1">Uncharacterized protein</fullName>
    </submittedName>
</protein>
<accession>A0AAV4WCB3</accession>
<dbReference type="Proteomes" id="UP001054945">
    <property type="component" value="Unassembled WGS sequence"/>
</dbReference>
<evidence type="ECO:0000313" key="2">
    <source>
        <dbReference type="Proteomes" id="UP001054945"/>
    </source>
</evidence>
<keyword evidence="2" id="KW-1185">Reference proteome</keyword>
<dbReference type="AlphaFoldDB" id="A0AAV4WCB3"/>
<name>A0AAV4WCB3_CAEEX</name>
<comment type="caution">
    <text evidence="1">The sequence shown here is derived from an EMBL/GenBank/DDBJ whole genome shotgun (WGS) entry which is preliminary data.</text>
</comment>
<proteinExistence type="predicted"/>
<reference evidence="1 2" key="1">
    <citation type="submission" date="2021-06" db="EMBL/GenBank/DDBJ databases">
        <title>Caerostris extrusa draft genome.</title>
        <authorList>
            <person name="Kono N."/>
            <person name="Arakawa K."/>
        </authorList>
    </citation>
    <scope>NUCLEOTIDE SEQUENCE [LARGE SCALE GENOMIC DNA]</scope>
</reference>
<evidence type="ECO:0000313" key="1">
    <source>
        <dbReference type="EMBL" id="GIY79248.1"/>
    </source>
</evidence>
<dbReference type="EMBL" id="BPLR01015865">
    <property type="protein sequence ID" value="GIY79248.1"/>
    <property type="molecule type" value="Genomic_DNA"/>
</dbReference>
<organism evidence="1 2">
    <name type="scientific">Caerostris extrusa</name>
    <name type="common">Bark spider</name>
    <name type="synonym">Caerostris bankana</name>
    <dbReference type="NCBI Taxonomy" id="172846"/>
    <lineage>
        <taxon>Eukaryota</taxon>
        <taxon>Metazoa</taxon>
        <taxon>Ecdysozoa</taxon>
        <taxon>Arthropoda</taxon>
        <taxon>Chelicerata</taxon>
        <taxon>Arachnida</taxon>
        <taxon>Araneae</taxon>
        <taxon>Araneomorphae</taxon>
        <taxon>Entelegynae</taxon>
        <taxon>Araneoidea</taxon>
        <taxon>Araneidae</taxon>
        <taxon>Caerostris</taxon>
    </lineage>
</organism>